<accession>F8E4C7</accession>
<protein>
    <recommendedName>
        <fullName evidence="1">Transposase IS200-like domain-containing protein</fullName>
    </recommendedName>
</protein>
<feature type="domain" description="Transposase IS200-like" evidence="1">
    <location>
        <begin position="7"/>
        <end position="149"/>
    </location>
</feature>
<reference evidence="3" key="2">
    <citation type="submission" date="2011-06" db="EMBL/GenBank/DDBJ databases">
        <title>The complete genome of Flexistipes sinusarabici DSM 4947.</title>
        <authorList>
            <person name="Lucas S."/>
            <person name="Han J."/>
            <person name="Lapidus A."/>
            <person name="Bruce D."/>
            <person name="Goodwin L."/>
            <person name="Pitluck S."/>
            <person name="Peters L."/>
            <person name="Kyrpides N."/>
            <person name="Mavromatis K."/>
            <person name="Ivanova N."/>
            <person name="Mikhailova N."/>
            <person name="Chertkov O."/>
            <person name="Detter J.C."/>
            <person name="Tapia R."/>
            <person name="Han C."/>
            <person name="Land M."/>
            <person name="Hauser L."/>
            <person name="Markowitz V."/>
            <person name="Cheng J.-F."/>
            <person name="Hugenholtz P."/>
            <person name="Woyke T."/>
            <person name="Wu D."/>
            <person name="Spring S."/>
            <person name="Schroeder M."/>
            <person name="Brambilla E."/>
            <person name="Klenk H.-P."/>
            <person name="Eisen J.A."/>
        </authorList>
    </citation>
    <scope>NUCLEOTIDE SEQUENCE [LARGE SCALE GENOMIC DNA]</scope>
    <source>
        <strain evidence="3">DSM 4947 / MAS 10</strain>
    </source>
</reference>
<dbReference type="RefSeq" id="WP_013887015.1">
    <property type="nucleotide sequence ID" value="NC_015672.1"/>
</dbReference>
<dbReference type="GO" id="GO:0003677">
    <property type="term" value="F:DNA binding"/>
    <property type="evidence" value="ECO:0007669"/>
    <property type="project" value="InterPro"/>
</dbReference>
<dbReference type="OrthoDB" id="9800147at2"/>
<dbReference type="KEGG" id="fsi:Flexsi_1920"/>
<dbReference type="Pfam" id="PF01797">
    <property type="entry name" value="Y1_Tnp"/>
    <property type="match status" value="1"/>
</dbReference>
<dbReference type="SMART" id="SM01321">
    <property type="entry name" value="Y1_Tnp"/>
    <property type="match status" value="1"/>
</dbReference>
<evidence type="ECO:0000313" key="3">
    <source>
        <dbReference type="Proteomes" id="UP000006621"/>
    </source>
</evidence>
<keyword evidence="3" id="KW-1185">Reference proteome</keyword>
<dbReference type="Gene3D" id="3.30.70.1290">
    <property type="entry name" value="Transposase IS200-like"/>
    <property type="match status" value="1"/>
</dbReference>
<reference evidence="2 3" key="1">
    <citation type="journal article" date="2011" name="Stand. Genomic Sci.">
        <title>Genome sequence of the moderately thermophilic halophile Flexistipes sinusarabici strain (MAS10).</title>
        <authorList>
            <person name="Lapidus A."/>
            <person name="Chertkov O."/>
            <person name="Nolan M."/>
            <person name="Lucas S."/>
            <person name="Hammon N."/>
            <person name="Deshpande S."/>
            <person name="Cheng J.F."/>
            <person name="Tapia R."/>
            <person name="Han C."/>
            <person name="Goodwin L."/>
            <person name="Pitluck S."/>
            <person name="Liolios K."/>
            <person name="Pagani I."/>
            <person name="Ivanova N."/>
            <person name="Huntemann M."/>
            <person name="Mavromatis K."/>
            <person name="Mikhailova N."/>
            <person name="Pati A."/>
            <person name="Chen A."/>
            <person name="Palaniappan K."/>
            <person name="Land M."/>
            <person name="Hauser L."/>
            <person name="Brambilla E.M."/>
            <person name="Rohde M."/>
            <person name="Abt B."/>
            <person name="Spring S."/>
            <person name="Goker M."/>
            <person name="Bristow J."/>
            <person name="Eisen J.A."/>
            <person name="Markowitz V."/>
            <person name="Hugenholtz P."/>
            <person name="Kyrpides N.C."/>
            <person name="Klenk H.P."/>
            <person name="Woyke T."/>
        </authorList>
    </citation>
    <scope>NUCLEOTIDE SEQUENCE [LARGE SCALE GENOMIC DNA]</scope>
    <source>
        <strain evidence="3">DSM 4947 / MAS 10</strain>
    </source>
</reference>
<dbReference type="InterPro" id="IPR036515">
    <property type="entry name" value="Transposase_17_sf"/>
</dbReference>
<dbReference type="GO" id="GO:0004803">
    <property type="term" value="F:transposase activity"/>
    <property type="evidence" value="ECO:0007669"/>
    <property type="project" value="InterPro"/>
</dbReference>
<dbReference type="AlphaFoldDB" id="F8E4C7"/>
<dbReference type="InterPro" id="IPR002686">
    <property type="entry name" value="Transposase_17"/>
</dbReference>
<name>F8E4C7_FLESM</name>
<dbReference type="PANTHER" id="PTHR34322:SF2">
    <property type="entry name" value="TRANSPOSASE IS200-LIKE DOMAIN-CONTAINING PROTEIN"/>
    <property type="match status" value="1"/>
</dbReference>
<sequence>MRKQPLVTDHVYHVFTKSIAGYEIFRGVADFHRMIEMMKFYGYEKRPARFSEYVRIKNKDEYLKKYIHSEDTIVDLVAYCLMPTHIHFLLVQKKDKGISAYMKNILDSYTRYFNNKNYRKGPLWQGRFKSVHVETDEQLLHLTRYIHLNPTSSKLVPTPEDWPYSSYREYLHESERNVCNFADYIDINPEQYRDFVTSRKNYQAKLNEIKHLLLE</sequence>
<evidence type="ECO:0000259" key="1">
    <source>
        <dbReference type="SMART" id="SM01321"/>
    </source>
</evidence>
<proteinExistence type="predicted"/>
<dbReference type="eggNOG" id="COG1943">
    <property type="taxonomic scope" value="Bacteria"/>
</dbReference>
<dbReference type="GO" id="GO:0006313">
    <property type="term" value="P:DNA transposition"/>
    <property type="evidence" value="ECO:0007669"/>
    <property type="project" value="InterPro"/>
</dbReference>
<dbReference type="HOGENOM" id="CLU_068226_4_1_0"/>
<dbReference type="SUPFAM" id="SSF143422">
    <property type="entry name" value="Transposase IS200-like"/>
    <property type="match status" value="1"/>
</dbReference>
<evidence type="ECO:0000313" key="2">
    <source>
        <dbReference type="EMBL" id="AEI15554.1"/>
    </source>
</evidence>
<dbReference type="PANTHER" id="PTHR34322">
    <property type="entry name" value="TRANSPOSASE, Y1_TNP DOMAIN-CONTAINING"/>
    <property type="match status" value="1"/>
</dbReference>
<dbReference type="STRING" id="717231.Flexsi_1920"/>
<dbReference type="EMBL" id="CP002858">
    <property type="protein sequence ID" value="AEI15554.1"/>
    <property type="molecule type" value="Genomic_DNA"/>
</dbReference>
<organism evidence="2 3">
    <name type="scientific">Flexistipes sinusarabici (strain ATCC 49648 / DSM 4947 / MAS 10)</name>
    <dbReference type="NCBI Taxonomy" id="717231"/>
    <lineage>
        <taxon>Bacteria</taxon>
        <taxon>Pseudomonadati</taxon>
        <taxon>Deferribacterota</taxon>
        <taxon>Deferribacteres</taxon>
        <taxon>Deferribacterales</taxon>
        <taxon>Flexistipitaceae</taxon>
        <taxon>Flexistipes</taxon>
    </lineage>
</organism>
<dbReference type="Proteomes" id="UP000006621">
    <property type="component" value="Chromosome"/>
</dbReference>
<gene>
    <name evidence="2" type="ordered locus">Flexsi_1920</name>
</gene>